<gene>
    <name evidence="9" type="ORF">F8O04_09840</name>
</gene>
<comment type="subcellular location">
    <subcellularLocation>
        <location evidence="1">Cell membrane</location>
        <topology evidence="1">Multi-pass membrane protein</topology>
    </subcellularLocation>
</comment>
<organism evidence="9 10">
    <name type="scientific">Pseudoclavibacter endophyticus</name>
    <dbReference type="NCBI Taxonomy" id="1778590"/>
    <lineage>
        <taxon>Bacteria</taxon>
        <taxon>Bacillati</taxon>
        <taxon>Actinomycetota</taxon>
        <taxon>Actinomycetes</taxon>
        <taxon>Micrococcales</taxon>
        <taxon>Microbacteriaceae</taxon>
        <taxon>Pseudoclavibacter</taxon>
    </lineage>
</organism>
<dbReference type="EMBL" id="WBJY01000002">
    <property type="protein sequence ID" value="KAB1648027.1"/>
    <property type="molecule type" value="Genomic_DNA"/>
</dbReference>
<dbReference type="Pfam" id="PF13396">
    <property type="entry name" value="PLDc_N"/>
    <property type="match status" value="1"/>
</dbReference>
<dbReference type="InterPro" id="IPR027379">
    <property type="entry name" value="CLS_N"/>
</dbReference>
<reference evidence="9 10" key="1">
    <citation type="submission" date="2019-09" db="EMBL/GenBank/DDBJ databases">
        <title>Phylogeny of genus Pseudoclavibacter and closely related genus.</title>
        <authorList>
            <person name="Li Y."/>
        </authorList>
    </citation>
    <scope>NUCLEOTIDE SEQUENCE [LARGE SCALE GENOMIC DNA]</scope>
    <source>
        <strain evidence="9 10">EGI 60007</strain>
    </source>
</reference>
<feature type="domain" description="Cardiolipin synthase N-terminal" evidence="8">
    <location>
        <begin position="14"/>
        <end position="58"/>
    </location>
</feature>
<proteinExistence type="predicted"/>
<accession>A0A6H9WHT2</accession>
<dbReference type="AlphaFoldDB" id="A0A6H9WHT2"/>
<feature type="region of interest" description="Disordered" evidence="6">
    <location>
        <begin position="105"/>
        <end position="171"/>
    </location>
</feature>
<dbReference type="GO" id="GO:0005886">
    <property type="term" value="C:plasma membrane"/>
    <property type="evidence" value="ECO:0007669"/>
    <property type="project" value="UniProtKB-SubCell"/>
</dbReference>
<evidence type="ECO:0000256" key="1">
    <source>
        <dbReference type="ARBA" id="ARBA00004651"/>
    </source>
</evidence>
<evidence type="ECO:0000256" key="4">
    <source>
        <dbReference type="ARBA" id="ARBA00022989"/>
    </source>
</evidence>
<dbReference type="OrthoDB" id="3298527at2"/>
<evidence type="ECO:0000256" key="3">
    <source>
        <dbReference type="ARBA" id="ARBA00022692"/>
    </source>
</evidence>
<feature type="transmembrane region" description="Helical" evidence="7">
    <location>
        <begin position="38"/>
        <end position="57"/>
    </location>
</feature>
<evidence type="ECO:0000259" key="8">
    <source>
        <dbReference type="Pfam" id="PF13396"/>
    </source>
</evidence>
<keyword evidence="3 7" id="KW-0812">Transmembrane</keyword>
<keyword evidence="10" id="KW-1185">Reference proteome</keyword>
<evidence type="ECO:0000256" key="2">
    <source>
        <dbReference type="ARBA" id="ARBA00022475"/>
    </source>
</evidence>
<name>A0A6H9WHT2_9MICO</name>
<keyword evidence="2" id="KW-1003">Cell membrane</keyword>
<keyword evidence="4 7" id="KW-1133">Transmembrane helix</keyword>
<evidence type="ECO:0000256" key="5">
    <source>
        <dbReference type="ARBA" id="ARBA00023136"/>
    </source>
</evidence>
<evidence type="ECO:0000313" key="9">
    <source>
        <dbReference type="EMBL" id="KAB1648027.1"/>
    </source>
</evidence>
<evidence type="ECO:0000256" key="6">
    <source>
        <dbReference type="SAM" id="MobiDB-lite"/>
    </source>
</evidence>
<keyword evidence="5 7" id="KW-0472">Membrane</keyword>
<sequence length="171" mass="17999">MSRLLIAAVVIAVVITVYAVIDCAMTDTKRTRALSKPIWLLVILVVPLVGPVLWILFGKGLLLRPVETVPSAPDDDMAFLTSLGSDSAHDERIRQLEEELRALDDQLVTGEELRDQGTTGVAPSADGANDSESSPGAPHANADQGAHDSNSSSAAESDDDDDRPGGGLSRA</sequence>
<protein>
    <recommendedName>
        <fullName evidence="8">Cardiolipin synthase N-terminal domain-containing protein</fullName>
    </recommendedName>
</protein>
<dbReference type="Proteomes" id="UP000431744">
    <property type="component" value="Unassembled WGS sequence"/>
</dbReference>
<dbReference type="RefSeq" id="WP_158029222.1">
    <property type="nucleotide sequence ID" value="NZ_BMHG01000001.1"/>
</dbReference>
<evidence type="ECO:0000256" key="7">
    <source>
        <dbReference type="SAM" id="Phobius"/>
    </source>
</evidence>
<comment type="caution">
    <text evidence="9">The sequence shown here is derived from an EMBL/GenBank/DDBJ whole genome shotgun (WGS) entry which is preliminary data.</text>
</comment>
<evidence type="ECO:0000313" key="10">
    <source>
        <dbReference type="Proteomes" id="UP000431744"/>
    </source>
</evidence>